<dbReference type="SUPFAM" id="SSF51126">
    <property type="entry name" value="Pectin lyase-like"/>
    <property type="match status" value="1"/>
</dbReference>
<dbReference type="Proteomes" id="UP000008825">
    <property type="component" value="Chromosome"/>
</dbReference>
<dbReference type="EMBL" id="CP001124">
    <property type="protein sequence ID" value="ACH38222.1"/>
    <property type="molecule type" value="Genomic_DNA"/>
</dbReference>
<feature type="chain" id="PRO_5002832612" description="Right handed beta helix domain-containing protein" evidence="1">
    <location>
        <begin position="27"/>
        <end position="386"/>
    </location>
</feature>
<dbReference type="eggNOG" id="COG3170">
    <property type="taxonomic scope" value="Bacteria"/>
</dbReference>
<gene>
    <name evidence="3" type="ordered locus">Gbem_1203</name>
</gene>
<dbReference type="STRING" id="404380.Gbem_1203"/>
<reference evidence="3 4" key="2">
    <citation type="journal article" date="2010" name="BMC Genomics">
        <title>The genome of Geobacter bemidjiensis, exemplar for the subsurface clade of Geobacter species that predominate in Fe(III)-reducing subsurface environments.</title>
        <authorList>
            <person name="Aklujkar M."/>
            <person name="Young N.D."/>
            <person name="Holmes D."/>
            <person name="Chavan M."/>
            <person name="Risso C."/>
            <person name="Kiss H.E."/>
            <person name="Han C.S."/>
            <person name="Land M.L."/>
            <person name="Lovley D.R."/>
        </authorList>
    </citation>
    <scope>NUCLEOTIDE SEQUENCE [LARGE SCALE GENOMIC DNA]</scope>
    <source>
        <strain evidence="4">ATCC BAA-1014 / DSM 16622 / JCM 12645 / Bem</strain>
    </source>
</reference>
<dbReference type="KEGG" id="gbm:Gbem_1203"/>
<name>B5EHL2_CITBB</name>
<dbReference type="RefSeq" id="WP_012529635.1">
    <property type="nucleotide sequence ID" value="NC_011146.1"/>
</dbReference>
<dbReference type="AlphaFoldDB" id="B5EHL2"/>
<accession>B5EHL2</accession>
<proteinExistence type="predicted"/>
<reference evidence="3 4" key="1">
    <citation type="submission" date="2008-07" db="EMBL/GenBank/DDBJ databases">
        <title>Complete sequence of Geobacter bemidjiensis BEM.</title>
        <authorList>
            <consortium name="US DOE Joint Genome Institute"/>
            <person name="Lucas S."/>
            <person name="Copeland A."/>
            <person name="Lapidus A."/>
            <person name="Glavina del Rio T."/>
            <person name="Dalin E."/>
            <person name="Tice H."/>
            <person name="Bruce D."/>
            <person name="Goodwin L."/>
            <person name="Pitluck S."/>
            <person name="Kiss H."/>
            <person name="Brettin T."/>
            <person name="Detter J.C."/>
            <person name="Han C."/>
            <person name="Kuske C.R."/>
            <person name="Schmutz J."/>
            <person name="Larimer F."/>
            <person name="Land M."/>
            <person name="Hauser L."/>
            <person name="Kyrpides N."/>
            <person name="Lykidis A."/>
            <person name="Lovley D."/>
            <person name="Richardson P."/>
        </authorList>
    </citation>
    <scope>NUCLEOTIDE SEQUENCE [LARGE SCALE GENOMIC DNA]</scope>
    <source>
        <strain evidence="4">ATCC BAA-1014 / DSM 16622 / JCM 12645 / Bem</strain>
    </source>
</reference>
<evidence type="ECO:0000313" key="3">
    <source>
        <dbReference type="EMBL" id="ACH38222.1"/>
    </source>
</evidence>
<dbReference type="OrthoDB" id="5401272at2"/>
<protein>
    <recommendedName>
        <fullName evidence="2">Right handed beta helix domain-containing protein</fullName>
    </recommendedName>
</protein>
<sequence length="386" mass="40667">MNRYRIHCLPGLLLVGALYFGAPVLAATPTPAAAPGAAEAAQPKTEAAQPRTEAEFIPSFRYGDRVLTEDTVWKGVVLVEGAVTIAPQATLTIEPGTVLRFRGKEPSGAVLVVQGRLAAAGTKESPIVFTSSFAVPAAGDWQGVMLLGSEKRNVLENCRIDAAQTGLEAIFSNLTLKSVRAERSKTGMRFQDALVVMEGGGASDCDTGLNFSESEATLRNLNLIGNRKGLVAQRSSIYMQEGSLSMNGSAFSCDSCRVRLQGGAVSDNARGITLYESEGAVTGVQVARNSDYGISLTASRIRVTANQMTGNGNSGLLVFDGSSVAWDNAIHDNGYDVYNAGKEEFRAPGNWWGAAGPKIYDNGGAGKVIFTPRLTAPPEAGSKEKP</sequence>
<dbReference type="InterPro" id="IPR039448">
    <property type="entry name" value="Beta_helix"/>
</dbReference>
<dbReference type="InterPro" id="IPR012334">
    <property type="entry name" value="Pectin_lyas_fold"/>
</dbReference>
<feature type="signal peptide" evidence="1">
    <location>
        <begin position="1"/>
        <end position="26"/>
    </location>
</feature>
<dbReference type="Gene3D" id="2.160.20.10">
    <property type="entry name" value="Single-stranded right-handed beta-helix, Pectin lyase-like"/>
    <property type="match status" value="1"/>
</dbReference>
<keyword evidence="4" id="KW-1185">Reference proteome</keyword>
<organism evidence="3 4">
    <name type="scientific">Citrifermentans bemidjiense (strain ATCC BAA-1014 / DSM 16622 / JCM 12645 / Bem)</name>
    <name type="common">Geobacter bemidjiensis</name>
    <dbReference type="NCBI Taxonomy" id="404380"/>
    <lineage>
        <taxon>Bacteria</taxon>
        <taxon>Pseudomonadati</taxon>
        <taxon>Thermodesulfobacteriota</taxon>
        <taxon>Desulfuromonadia</taxon>
        <taxon>Geobacterales</taxon>
        <taxon>Geobacteraceae</taxon>
        <taxon>Citrifermentans</taxon>
    </lineage>
</organism>
<evidence type="ECO:0000313" key="4">
    <source>
        <dbReference type="Proteomes" id="UP000008825"/>
    </source>
</evidence>
<dbReference type="InterPro" id="IPR011050">
    <property type="entry name" value="Pectin_lyase_fold/virulence"/>
</dbReference>
<dbReference type="PANTHER" id="PTHR41339:SF1">
    <property type="entry name" value="SECRETED PROTEIN"/>
    <property type="match status" value="1"/>
</dbReference>
<dbReference type="HOGENOM" id="CLU_045809_0_0_7"/>
<feature type="domain" description="Right handed beta helix" evidence="2">
    <location>
        <begin position="208"/>
        <end position="338"/>
    </location>
</feature>
<dbReference type="PANTHER" id="PTHR41339">
    <property type="entry name" value="LIPL48"/>
    <property type="match status" value="1"/>
</dbReference>
<evidence type="ECO:0000256" key="1">
    <source>
        <dbReference type="SAM" id="SignalP"/>
    </source>
</evidence>
<dbReference type="Pfam" id="PF13229">
    <property type="entry name" value="Beta_helix"/>
    <property type="match status" value="1"/>
</dbReference>
<evidence type="ECO:0000259" key="2">
    <source>
        <dbReference type="Pfam" id="PF13229"/>
    </source>
</evidence>
<keyword evidence="1" id="KW-0732">Signal</keyword>